<protein>
    <recommendedName>
        <fullName evidence="2">3'-5' exonuclease domain-containing protein</fullName>
    </recommendedName>
</protein>
<feature type="domain" description="3'-5' exonuclease" evidence="2">
    <location>
        <begin position="538"/>
        <end position="716"/>
    </location>
</feature>
<proteinExistence type="predicted"/>
<dbReference type="InterPro" id="IPR012337">
    <property type="entry name" value="RNaseH-like_sf"/>
</dbReference>
<dbReference type="SUPFAM" id="SSF53098">
    <property type="entry name" value="Ribonuclease H-like"/>
    <property type="match status" value="1"/>
</dbReference>
<reference evidence="3 4" key="1">
    <citation type="journal article" date="2024" name="Nat. Commun.">
        <title>Phylogenomics reveals the evolutionary origins of lichenization in chlorophyte algae.</title>
        <authorList>
            <person name="Puginier C."/>
            <person name="Libourel C."/>
            <person name="Otte J."/>
            <person name="Skaloud P."/>
            <person name="Haon M."/>
            <person name="Grisel S."/>
            <person name="Petersen M."/>
            <person name="Berrin J.G."/>
            <person name="Delaux P.M."/>
            <person name="Dal Grande F."/>
            <person name="Keller J."/>
        </authorList>
    </citation>
    <scope>NUCLEOTIDE SEQUENCE [LARGE SCALE GENOMIC DNA]</scope>
    <source>
        <strain evidence="3 4">SAG 216-7</strain>
    </source>
</reference>
<dbReference type="InterPro" id="IPR052408">
    <property type="entry name" value="Exonuclease_MUT-7-like"/>
</dbReference>
<dbReference type="Pfam" id="PF01612">
    <property type="entry name" value="DNA_pol_A_exo1"/>
    <property type="match status" value="1"/>
</dbReference>
<dbReference type="InterPro" id="IPR036397">
    <property type="entry name" value="RNaseH_sf"/>
</dbReference>
<dbReference type="PANTHER" id="PTHR47765">
    <property type="entry name" value="3'-5' EXONUCLEASE DOMAIN-CONTAINING PROTEIN"/>
    <property type="match status" value="1"/>
</dbReference>
<dbReference type="PANTHER" id="PTHR47765:SF2">
    <property type="entry name" value="EXONUCLEASE MUT-7 HOMOLOG"/>
    <property type="match status" value="1"/>
</dbReference>
<gene>
    <name evidence="3" type="ORF">WJX75_006691</name>
</gene>
<sequence length="762" mass="82467">MPPAGEQKRRSLLHMQLGATLFWQLLDPAHSRLAVKLAQGFQFTEQSLWEASKASGDAESSSPSFANYQIFERELSRQLLALLDSSKSVKPALALAEQFKRLGAKHFRTKEVLGKLVEAGQIQLAIHWAGQSGHDMQVALVGVCLAGGHLKQACQVVKSHDLQKEFPAIATGGVAALRAQDWAHVSALVASRDVAVFAKAANEHFQQTNGAGGQMRKFLDHCLSQIAPLEAVSFICACVSHLIENMDLPAALPVAHALLDCLPALAASGRPLPQEPLCMAAALYWRLLNSEHARLAVKLAQGMDFSEQSLWQATQACAGSESAPSFASFENFEAELATRIFALLDNSKTMSPAIVTAMQFRSLASKYIKSKEVIVKLVDWGQLSLAKDWAGCCDHSLQMAVVNRCIEKGRLKDALQAAKGLGLEQHFPDLERQQREDNLERLSNKQLWAQACHFVRDDAHLQEKLLREMVLVGEAALAHEYAVVNFGLDSSVLQLDPAVLAADEAARSATYLQLPLPPDAVRFVDSAAALAQAAPLLEEAAQPGEAAVLGLDCEWEACTERRRSSSQHPPVSLLQIASRRHVLVLDMTALHALPQLDVFLIRLLANDDIIKAGVGVTEDIGQLARSFPTMQAFTDCRGLLDLGSAFPHSAAVQQGVQPVQKKHGIGLSAMSEACFGRPLDKSMQMSRWSRRPLSQRQLTYAALDALASVLIYDSLARSDPGFPGRAAAALSRRCAAAGGGEEARGKKRALASPSVQEMLGGK</sequence>
<comment type="caution">
    <text evidence="3">The sequence shown here is derived from an EMBL/GenBank/DDBJ whole genome shotgun (WGS) entry which is preliminary data.</text>
</comment>
<dbReference type="EMBL" id="JALJOT010000009">
    <property type="protein sequence ID" value="KAK9907593.1"/>
    <property type="molecule type" value="Genomic_DNA"/>
</dbReference>
<organism evidence="3 4">
    <name type="scientific">Coccomyxa subellipsoidea</name>
    <dbReference type="NCBI Taxonomy" id="248742"/>
    <lineage>
        <taxon>Eukaryota</taxon>
        <taxon>Viridiplantae</taxon>
        <taxon>Chlorophyta</taxon>
        <taxon>core chlorophytes</taxon>
        <taxon>Trebouxiophyceae</taxon>
        <taxon>Trebouxiophyceae incertae sedis</taxon>
        <taxon>Coccomyxaceae</taxon>
        <taxon>Coccomyxa</taxon>
    </lineage>
</organism>
<dbReference type="InterPro" id="IPR002562">
    <property type="entry name" value="3'-5'_exonuclease_dom"/>
</dbReference>
<feature type="region of interest" description="Disordered" evidence="1">
    <location>
        <begin position="738"/>
        <end position="762"/>
    </location>
</feature>
<evidence type="ECO:0000313" key="4">
    <source>
        <dbReference type="Proteomes" id="UP001491310"/>
    </source>
</evidence>
<evidence type="ECO:0000259" key="2">
    <source>
        <dbReference type="Pfam" id="PF01612"/>
    </source>
</evidence>
<evidence type="ECO:0000313" key="3">
    <source>
        <dbReference type="EMBL" id="KAK9907593.1"/>
    </source>
</evidence>
<accession>A0ABR2YLE4</accession>
<dbReference type="Gene3D" id="3.30.420.10">
    <property type="entry name" value="Ribonuclease H-like superfamily/Ribonuclease H"/>
    <property type="match status" value="1"/>
</dbReference>
<dbReference type="Proteomes" id="UP001491310">
    <property type="component" value="Unassembled WGS sequence"/>
</dbReference>
<keyword evidence="4" id="KW-1185">Reference proteome</keyword>
<evidence type="ECO:0000256" key="1">
    <source>
        <dbReference type="SAM" id="MobiDB-lite"/>
    </source>
</evidence>
<name>A0ABR2YLE4_9CHLO</name>